<organism evidence="2 3">
    <name type="scientific">Trifolium medium</name>
    <dbReference type="NCBI Taxonomy" id="97028"/>
    <lineage>
        <taxon>Eukaryota</taxon>
        <taxon>Viridiplantae</taxon>
        <taxon>Streptophyta</taxon>
        <taxon>Embryophyta</taxon>
        <taxon>Tracheophyta</taxon>
        <taxon>Spermatophyta</taxon>
        <taxon>Magnoliopsida</taxon>
        <taxon>eudicotyledons</taxon>
        <taxon>Gunneridae</taxon>
        <taxon>Pentapetalae</taxon>
        <taxon>rosids</taxon>
        <taxon>fabids</taxon>
        <taxon>Fabales</taxon>
        <taxon>Fabaceae</taxon>
        <taxon>Papilionoideae</taxon>
        <taxon>50 kb inversion clade</taxon>
        <taxon>NPAAA clade</taxon>
        <taxon>Hologalegina</taxon>
        <taxon>IRL clade</taxon>
        <taxon>Trifolieae</taxon>
        <taxon>Trifolium</taxon>
    </lineage>
</organism>
<accession>A0A392RKW0</accession>
<dbReference type="EMBL" id="LXQA010237897">
    <property type="protein sequence ID" value="MCI36832.1"/>
    <property type="molecule type" value="Genomic_DNA"/>
</dbReference>
<dbReference type="Proteomes" id="UP000265520">
    <property type="component" value="Unassembled WGS sequence"/>
</dbReference>
<proteinExistence type="predicted"/>
<keyword evidence="3" id="KW-1185">Reference proteome</keyword>
<feature type="non-terminal residue" evidence="2">
    <location>
        <position position="79"/>
    </location>
</feature>
<dbReference type="AlphaFoldDB" id="A0A392RKW0"/>
<name>A0A392RKW0_9FABA</name>
<evidence type="ECO:0000313" key="3">
    <source>
        <dbReference type="Proteomes" id="UP000265520"/>
    </source>
</evidence>
<evidence type="ECO:0000313" key="2">
    <source>
        <dbReference type="EMBL" id="MCI36832.1"/>
    </source>
</evidence>
<sequence length="79" mass="8821">MFQFNARPGMKIHQVQKRTGPEESHIVPHQFVGLTRHRRHPAEDDEMCSPGSKHSEHGSDAPAVLWPVSENGPADRLCG</sequence>
<comment type="caution">
    <text evidence="2">The sequence shown here is derived from an EMBL/GenBank/DDBJ whole genome shotgun (WGS) entry which is preliminary data.</text>
</comment>
<evidence type="ECO:0000256" key="1">
    <source>
        <dbReference type="SAM" id="MobiDB-lite"/>
    </source>
</evidence>
<feature type="region of interest" description="Disordered" evidence="1">
    <location>
        <begin position="1"/>
        <end position="79"/>
    </location>
</feature>
<reference evidence="2 3" key="1">
    <citation type="journal article" date="2018" name="Front. Plant Sci.">
        <title>Red Clover (Trifolium pratense) and Zigzag Clover (T. medium) - A Picture of Genomic Similarities and Differences.</title>
        <authorList>
            <person name="Dluhosova J."/>
            <person name="Istvanek J."/>
            <person name="Nedelnik J."/>
            <person name="Repkova J."/>
        </authorList>
    </citation>
    <scope>NUCLEOTIDE SEQUENCE [LARGE SCALE GENOMIC DNA]</scope>
    <source>
        <strain evidence="3">cv. 10/8</strain>
        <tissue evidence="2">Leaf</tissue>
    </source>
</reference>
<protein>
    <submittedName>
        <fullName evidence="2">Uncharacterized protein</fullName>
    </submittedName>
</protein>